<dbReference type="InterPro" id="IPR043502">
    <property type="entry name" value="DNA/RNA_pol_sf"/>
</dbReference>
<organism evidence="1 2">
    <name type="scientific">Trichonephila inaurata madagascariensis</name>
    <dbReference type="NCBI Taxonomy" id="2747483"/>
    <lineage>
        <taxon>Eukaryota</taxon>
        <taxon>Metazoa</taxon>
        <taxon>Ecdysozoa</taxon>
        <taxon>Arthropoda</taxon>
        <taxon>Chelicerata</taxon>
        <taxon>Arachnida</taxon>
        <taxon>Araneae</taxon>
        <taxon>Araneomorphae</taxon>
        <taxon>Entelegynae</taxon>
        <taxon>Araneoidea</taxon>
        <taxon>Nephilidae</taxon>
        <taxon>Trichonephila</taxon>
        <taxon>Trichonephila inaurata</taxon>
    </lineage>
</organism>
<dbReference type="OrthoDB" id="6426224at2759"/>
<dbReference type="AlphaFoldDB" id="A0A8X6YA14"/>
<evidence type="ECO:0000313" key="1">
    <source>
        <dbReference type="EMBL" id="GFY67321.1"/>
    </source>
</evidence>
<sequence>MEQKIAELLRQNQELIQALQNRDHFSSHKIIIQFEKFDEENENFETYLDVQNVPKGLRAETEQNLNDFLREYKDISDDKLGEISNYVAKLKFKPGVKPIFCRIRTVPFALKGRVENKIERLERVGIIEKVEISEWATPAVPVGKTDDSIRLCADYSLTMNQFNCPSASFTKIGRNLG</sequence>
<protein>
    <submittedName>
        <fullName evidence="1">Retrovirus-related Pol polyprotein from transposon 412</fullName>
    </submittedName>
</protein>
<dbReference type="Proteomes" id="UP000886998">
    <property type="component" value="Unassembled WGS sequence"/>
</dbReference>
<dbReference type="GO" id="GO:0071897">
    <property type="term" value="P:DNA biosynthetic process"/>
    <property type="evidence" value="ECO:0007669"/>
    <property type="project" value="UniProtKB-ARBA"/>
</dbReference>
<dbReference type="Gene3D" id="3.10.10.10">
    <property type="entry name" value="HIV Type 1 Reverse Transcriptase, subunit A, domain 1"/>
    <property type="match status" value="1"/>
</dbReference>
<gene>
    <name evidence="1" type="primary">POL_1106</name>
    <name evidence="1" type="ORF">TNIN_202661</name>
</gene>
<evidence type="ECO:0000313" key="2">
    <source>
        <dbReference type="Proteomes" id="UP000886998"/>
    </source>
</evidence>
<comment type="caution">
    <text evidence="1">The sequence shown here is derived from an EMBL/GenBank/DDBJ whole genome shotgun (WGS) entry which is preliminary data.</text>
</comment>
<accession>A0A8X6YA14</accession>
<name>A0A8X6YA14_9ARAC</name>
<dbReference type="PANTHER" id="PTHR37984:SF5">
    <property type="entry name" value="PROTEIN NYNRIN-LIKE"/>
    <property type="match status" value="1"/>
</dbReference>
<dbReference type="EMBL" id="BMAV01016516">
    <property type="protein sequence ID" value="GFY67321.1"/>
    <property type="molecule type" value="Genomic_DNA"/>
</dbReference>
<reference evidence="1" key="1">
    <citation type="submission" date="2020-08" db="EMBL/GenBank/DDBJ databases">
        <title>Multicomponent nature underlies the extraordinary mechanical properties of spider dragline silk.</title>
        <authorList>
            <person name="Kono N."/>
            <person name="Nakamura H."/>
            <person name="Mori M."/>
            <person name="Yoshida Y."/>
            <person name="Ohtoshi R."/>
            <person name="Malay A.D."/>
            <person name="Moran D.A.P."/>
            <person name="Tomita M."/>
            <person name="Numata K."/>
            <person name="Arakawa K."/>
        </authorList>
    </citation>
    <scope>NUCLEOTIDE SEQUENCE</scope>
</reference>
<proteinExistence type="predicted"/>
<dbReference type="SUPFAM" id="SSF56672">
    <property type="entry name" value="DNA/RNA polymerases"/>
    <property type="match status" value="1"/>
</dbReference>
<dbReference type="InterPro" id="IPR050951">
    <property type="entry name" value="Retrovirus_Pol_polyprotein"/>
</dbReference>
<keyword evidence="2" id="KW-1185">Reference proteome</keyword>
<dbReference type="PANTHER" id="PTHR37984">
    <property type="entry name" value="PROTEIN CBG26694"/>
    <property type="match status" value="1"/>
</dbReference>